<dbReference type="OrthoDB" id="2119945at2759"/>
<dbReference type="GeneID" id="55969422"/>
<gene>
    <name evidence="3" type="ORF">GMORB2_3194</name>
</gene>
<evidence type="ECO:0000313" key="4">
    <source>
        <dbReference type="Proteomes" id="UP000749293"/>
    </source>
</evidence>
<feature type="domain" description="Domain of unknown function at the cortex 1" evidence="2">
    <location>
        <begin position="6"/>
        <end position="285"/>
    </location>
</feature>
<evidence type="ECO:0000259" key="2">
    <source>
        <dbReference type="Pfam" id="PF08588"/>
    </source>
</evidence>
<comment type="caution">
    <text evidence="3">The sequence shown here is derived from an EMBL/GenBank/DDBJ whole genome shotgun (WGS) entry which is preliminary data.</text>
</comment>
<sequence length="336" mass="37179">MEHYTLLVTAGPGYDVKDHVQVAVNDPKPIRISSDLADIDLNVRIKDYNGLPKGSPSTSPYFESGPHADNNDQYSLCFRFTPKAPQSPAKATKGEQDPALHAEAGISGFDLQFGNDFDRPVRDWLPPGFNAAMRIVRWWIDPGLEGDAYADNPHLYGPVLSSVNVLNVGLGDFDESKGGLLAEEGGDTEPRKAIGMPEDSQARMKWALNDDVKKQWVFKYGDTYTIDFFNPYLDFSTFSLRLPGFSLPLLSYLKSRGVRRIPYTLRYVLRNRATGDVYLAICFSLHLSEDVAEDGTIEETIDSDEDTQDDHAKTVTDAGSEQETAAPAETSADDVD</sequence>
<dbReference type="EMBL" id="JAANYQ010000017">
    <property type="protein sequence ID" value="KAF4120393.1"/>
    <property type="molecule type" value="Genomic_DNA"/>
</dbReference>
<dbReference type="Proteomes" id="UP000749293">
    <property type="component" value="Unassembled WGS sequence"/>
</dbReference>
<protein>
    <recommendedName>
        <fullName evidence="2">Domain of unknown function at the cortex 1 domain-containing protein</fullName>
    </recommendedName>
</protein>
<proteinExistence type="predicted"/>
<dbReference type="RefSeq" id="XP_035319045.1">
    <property type="nucleotide sequence ID" value="XM_035465170.1"/>
</dbReference>
<reference evidence="3" key="1">
    <citation type="submission" date="2020-03" db="EMBL/GenBank/DDBJ databases">
        <title>Site-based positive gene gene selection in Geosmithia morbida across the United States reveals a broad range of putative effectors and factors for local host and environmental adapation.</title>
        <authorList>
            <person name="Onufrak A."/>
            <person name="Murdoch R.W."/>
            <person name="Gazis R."/>
            <person name="Huff M."/>
            <person name="Staton M."/>
            <person name="Klingeman W."/>
            <person name="Hadziabdic D."/>
        </authorList>
    </citation>
    <scope>NUCLEOTIDE SEQUENCE</scope>
    <source>
        <strain evidence="3">1262</strain>
    </source>
</reference>
<evidence type="ECO:0000313" key="3">
    <source>
        <dbReference type="EMBL" id="KAF4120393.1"/>
    </source>
</evidence>
<dbReference type="AlphaFoldDB" id="A0A9P5CYG3"/>
<organism evidence="3 4">
    <name type="scientific">Geosmithia morbida</name>
    <dbReference type="NCBI Taxonomy" id="1094350"/>
    <lineage>
        <taxon>Eukaryota</taxon>
        <taxon>Fungi</taxon>
        <taxon>Dikarya</taxon>
        <taxon>Ascomycota</taxon>
        <taxon>Pezizomycotina</taxon>
        <taxon>Sordariomycetes</taxon>
        <taxon>Hypocreomycetidae</taxon>
        <taxon>Hypocreales</taxon>
        <taxon>Bionectriaceae</taxon>
        <taxon>Geosmithia</taxon>
    </lineage>
</organism>
<dbReference type="PANTHER" id="PTHR34826">
    <property type="entry name" value="UPF0590 PROTEIN C409.17C"/>
    <property type="match status" value="1"/>
</dbReference>
<name>A0A9P5CYG3_9HYPO</name>
<dbReference type="PANTHER" id="PTHR34826:SF2">
    <property type="entry name" value="UPF0590 PROTEIN C409.17C"/>
    <property type="match status" value="1"/>
</dbReference>
<keyword evidence="4" id="KW-1185">Reference proteome</keyword>
<dbReference type="Pfam" id="PF08588">
    <property type="entry name" value="Duc1"/>
    <property type="match status" value="1"/>
</dbReference>
<evidence type="ECO:0000256" key="1">
    <source>
        <dbReference type="SAM" id="MobiDB-lite"/>
    </source>
</evidence>
<feature type="compositionally biased region" description="Acidic residues" evidence="1">
    <location>
        <begin position="297"/>
        <end position="308"/>
    </location>
</feature>
<dbReference type="InterPro" id="IPR013897">
    <property type="entry name" value="Duc1"/>
</dbReference>
<feature type="region of interest" description="Disordered" evidence="1">
    <location>
        <begin position="297"/>
        <end position="336"/>
    </location>
</feature>
<accession>A0A9P5CYG3</accession>